<protein>
    <submittedName>
        <fullName evidence="1">Lrp/AsnC family transcriptional regulator</fullName>
    </submittedName>
</protein>
<evidence type="ECO:0000313" key="1">
    <source>
        <dbReference type="EMBL" id="QUC68055.1"/>
    </source>
</evidence>
<name>A0AC61N4I5_9FIRM</name>
<accession>A0AC61N4I5</accession>
<sequence>MKKLEASLLDILKEDCRIPLEKMAVMTGASLEEVAAAIEDLENRKIILRYSPMINWDRTDRERVEAMIEVRVTPQRDMGFDAIARRIYRFDEVKSVYLMSGSYDLLVLVEARTLKELAAFVASKLSPLETVTGTATSFVLKRYKEEGVIFETDDADHRLVISP</sequence>
<organism evidence="1 2">
    <name type="scientific">Aristaeella hokkaidonensis</name>
    <dbReference type="NCBI Taxonomy" id="3046382"/>
    <lineage>
        <taxon>Bacteria</taxon>
        <taxon>Bacillati</taxon>
        <taxon>Bacillota</taxon>
        <taxon>Clostridia</taxon>
        <taxon>Eubacteriales</taxon>
        <taxon>Aristaeellaceae</taxon>
        <taxon>Aristaeella</taxon>
    </lineage>
</organism>
<proteinExistence type="predicted"/>
<reference evidence="1" key="1">
    <citation type="submission" date="2021-01" db="EMBL/GenBank/DDBJ databases">
        <title>Complete genome sequence of Clostridiales bacterium R-7.</title>
        <authorList>
            <person name="Mahoney-Kurpe S.C."/>
            <person name="Palevich N."/>
            <person name="Koike S."/>
            <person name="Moon C.D."/>
            <person name="Attwood G.T."/>
        </authorList>
    </citation>
    <scope>NUCLEOTIDE SEQUENCE</scope>
    <source>
        <strain evidence="1">R-7</strain>
    </source>
</reference>
<evidence type="ECO:0000313" key="2">
    <source>
        <dbReference type="Proteomes" id="UP000682782"/>
    </source>
</evidence>
<keyword evidence="2" id="KW-1185">Reference proteome</keyword>
<gene>
    <name evidence="1" type="ORF">JYE49_04985</name>
</gene>
<dbReference type="EMBL" id="CP068393">
    <property type="protein sequence ID" value="QUC68055.1"/>
    <property type="molecule type" value="Genomic_DNA"/>
</dbReference>
<dbReference type="Proteomes" id="UP000682782">
    <property type="component" value="Chromosome"/>
</dbReference>